<proteinExistence type="predicted"/>
<organism evidence="1 2">
    <name type="scientific">Hungatella hathewayi DSM 13479</name>
    <dbReference type="NCBI Taxonomy" id="566550"/>
    <lineage>
        <taxon>Bacteria</taxon>
        <taxon>Bacillati</taxon>
        <taxon>Bacillota</taxon>
        <taxon>Clostridia</taxon>
        <taxon>Lachnospirales</taxon>
        <taxon>Lachnospiraceae</taxon>
        <taxon>Hungatella</taxon>
    </lineage>
</organism>
<dbReference type="AlphaFoldDB" id="D3AEB9"/>
<dbReference type="EMBL" id="ACIO01000147">
    <property type="protein sequence ID" value="EFC99841.1"/>
    <property type="molecule type" value="Genomic_DNA"/>
</dbReference>
<dbReference type="HOGENOM" id="CLU_3217233_0_0_9"/>
<reference evidence="1 2" key="1">
    <citation type="submission" date="2010-01" db="EMBL/GenBank/DDBJ databases">
        <authorList>
            <person name="Weinstock G."/>
            <person name="Sodergren E."/>
            <person name="Clifton S."/>
            <person name="Fulton L."/>
            <person name="Fulton B."/>
            <person name="Courtney L."/>
            <person name="Fronick C."/>
            <person name="Harrison M."/>
            <person name="Strong C."/>
            <person name="Farmer C."/>
            <person name="Delahaunty K."/>
            <person name="Markovic C."/>
            <person name="Hall O."/>
            <person name="Minx P."/>
            <person name="Tomlinson C."/>
            <person name="Mitreva M."/>
            <person name="Nelson J."/>
            <person name="Hou S."/>
            <person name="Wollam A."/>
            <person name="Pepin K.H."/>
            <person name="Johnson M."/>
            <person name="Bhonagiri V."/>
            <person name="Nash W.E."/>
            <person name="Warren W."/>
            <person name="Chinwalla A."/>
            <person name="Mardis E.R."/>
            <person name="Wilson R.K."/>
        </authorList>
    </citation>
    <scope>NUCLEOTIDE SEQUENCE [LARGE SCALE GENOMIC DNA]</scope>
    <source>
        <strain evidence="1 2">DSM 13479</strain>
    </source>
</reference>
<sequence length="44" mass="5117">MDINKPAIHLYMKNGFEQADGIYDEVIDDDLVLHEYGFEIKTSK</sequence>
<evidence type="ECO:0008006" key="3">
    <source>
        <dbReference type="Google" id="ProtNLM"/>
    </source>
</evidence>
<protein>
    <recommendedName>
        <fullName evidence="3">Acetyltransferase, GNAT family</fullName>
    </recommendedName>
</protein>
<accession>D3AEB9</accession>
<evidence type="ECO:0000313" key="1">
    <source>
        <dbReference type="EMBL" id="EFC99841.1"/>
    </source>
</evidence>
<evidence type="ECO:0000313" key="2">
    <source>
        <dbReference type="Proteomes" id="UP000004968"/>
    </source>
</evidence>
<gene>
    <name evidence="1" type="ORF">CLOSTHATH_01950</name>
</gene>
<dbReference type="Proteomes" id="UP000004968">
    <property type="component" value="Unassembled WGS sequence"/>
</dbReference>
<name>D3AEB9_9FIRM</name>
<comment type="caution">
    <text evidence="1">The sequence shown here is derived from an EMBL/GenBank/DDBJ whole genome shotgun (WGS) entry which is preliminary data.</text>
</comment>